<keyword evidence="2" id="KW-0328">Glycosyltransferase</keyword>
<dbReference type="Proteomes" id="UP000018296">
    <property type="component" value="Unassembled WGS sequence"/>
</dbReference>
<dbReference type="PATRIC" id="fig|1395513.3.peg.2770"/>
<dbReference type="OrthoDB" id="73743at2"/>
<dbReference type="AlphaFoldDB" id="V6IVU2"/>
<evidence type="ECO:0000259" key="4">
    <source>
        <dbReference type="Pfam" id="PF00534"/>
    </source>
</evidence>
<keyword evidence="3" id="KW-0808">Transferase</keyword>
<name>V6IVU2_9BACL</name>
<protein>
    <recommendedName>
        <fullName evidence="4">Glycosyl transferase family 1 domain-containing protein</fullName>
    </recommendedName>
</protein>
<dbReference type="PANTHER" id="PTHR12526:SF640">
    <property type="entry name" value="COLANIC ACID BIOSYNTHESIS GLYCOSYLTRANSFERASE WCAL-RELATED"/>
    <property type="match status" value="1"/>
</dbReference>
<dbReference type="RefSeq" id="WP_023510966.1">
    <property type="nucleotide sequence ID" value="NZ_AWTC01000013.1"/>
</dbReference>
<organism evidence="5 6">
    <name type="scientific">Sporolactobacillus laevolacticus DSM 442</name>
    <dbReference type="NCBI Taxonomy" id="1395513"/>
    <lineage>
        <taxon>Bacteria</taxon>
        <taxon>Bacillati</taxon>
        <taxon>Bacillota</taxon>
        <taxon>Bacilli</taxon>
        <taxon>Bacillales</taxon>
        <taxon>Sporolactobacillaceae</taxon>
        <taxon>Sporolactobacillus</taxon>
    </lineage>
</organism>
<evidence type="ECO:0000256" key="1">
    <source>
        <dbReference type="ARBA" id="ARBA00009481"/>
    </source>
</evidence>
<feature type="domain" description="Glycosyl transferase family 1" evidence="4">
    <location>
        <begin position="221"/>
        <end position="386"/>
    </location>
</feature>
<dbReference type="STRING" id="1395513.P343_13665"/>
<proteinExistence type="inferred from homology"/>
<evidence type="ECO:0000313" key="6">
    <source>
        <dbReference type="Proteomes" id="UP000018296"/>
    </source>
</evidence>
<dbReference type="eggNOG" id="COG0438">
    <property type="taxonomic scope" value="Bacteria"/>
</dbReference>
<dbReference type="SUPFAM" id="SSF53756">
    <property type="entry name" value="UDP-Glycosyltransferase/glycogen phosphorylase"/>
    <property type="match status" value="1"/>
</dbReference>
<comment type="caution">
    <text evidence="5">The sequence shown here is derived from an EMBL/GenBank/DDBJ whole genome shotgun (WGS) entry which is preliminary data.</text>
</comment>
<dbReference type="GO" id="GO:0016757">
    <property type="term" value="F:glycosyltransferase activity"/>
    <property type="evidence" value="ECO:0007669"/>
    <property type="project" value="UniProtKB-KW"/>
</dbReference>
<evidence type="ECO:0000313" key="5">
    <source>
        <dbReference type="EMBL" id="EST11312.1"/>
    </source>
</evidence>
<gene>
    <name evidence="5" type="ORF">P343_13665</name>
</gene>
<evidence type="ECO:0000256" key="2">
    <source>
        <dbReference type="ARBA" id="ARBA00022676"/>
    </source>
</evidence>
<accession>V6IVU2</accession>
<dbReference type="InterPro" id="IPR001296">
    <property type="entry name" value="Glyco_trans_1"/>
</dbReference>
<dbReference type="PANTHER" id="PTHR12526">
    <property type="entry name" value="GLYCOSYLTRANSFERASE"/>
    <property type="match status" value="1"/>
</dbReference>
<sequence>MNILFFVGEFPKLSQTFILNQITGMIDAGHEVTILAKKSGTGEKIHPDVRNYELLDHVIYYGNSEQADSRLRKGLSFARALCAHTTARLFNKNYKGNVPFRDLLRNPNLILLIQKLNKVDLSDRAIIMAHFGPNGILAQKCIDIGLLKGELFTAFHGYDMLRYVKQKGAGAYKSLFRSSAVILPISECWQRRCMELGADPARICVHHMGIDLLRFDSHPSEPGKPIKIVSAARLVEKKGLEYGIEAVGKLIKKGYSLNYLIAGDGPLKDRLQGMIEKNKLTRHVQLLGWKTQDEWIELMKDAQIVLAPSVTAVDGDMEGIPVQLMEAMAMQKLVVSTYHSGIPELIQDQQNGYLVGEKDAVVLADTLEQAILSPEKWRMMTQNARRTIREAFNIQKLNKQLIQLFEEKGKK</sequence>
<keyword evidence="6" id="KW-1185">Reference proteome</keyword>
<dbReference type="Gene3D" id="3.40.50.2000">
    <property type="entry name" value="Glycogen Phosphorylase B"/>
    <property type="match status" value="2"/>
</dbReference>
<reference evidence="5 6" key="1">
    <citation type="journal article" date="2013" name="Genome Announc.">
        <title>Genome Sequence of Sporolactobacillus laevolacticus DSM442, an Efficient Polymer-Grade D-Lactate Producer from Agricultural Waste Cottonseed as a Nitrogen Source.</title>
        <authorList>
            <person name="Wang H."/>
            <person name="Wang L."/>
            <person name="Ju J."/>
            <person name="Yu B."/>
            <person name="Ma Y."/>
        </authorList>
    </citation>
    <scope>NUCLEOTIDE SEQUENCE [LARGE SCALE GENOMIC DNA]</scope>
    <source>
        <strain evidence="5 6">DSM 442</strain>
    </source>
</reference>
<comment type="similarity">
    <text evidence="1">Belongs to the glycosyltransferase group 1 family. Glycosyltransferase 4 subfamily.</text>
</comment>
<dbReference type="Pfam" id="PF00534">
    <property type="entry name" value="Glycos_transf_1"/>
    <property type="match status" value="1"/>
</dbReference>
<evidence type="ECO:0000256" key="3">
    <source>
        <dbReference type="ARBA" id="ARBA00022679"/>
    </source>
</evidence>
<dbReference type="EMBL" id="AWTC01000013">
    <property type="protein sequence ID" value="EST11312.1"/>
    <property type="molecule type" value="Genomic_DNA"/>
</dbReference>